<evidence type="ECO:0000313" key="7">
    <source>
        <dbReference type="Proteomes" id="UP000308199"/>
    </source>
</evidence>
<protein>
    <recommendedName>
        <fullName evidence="8">Ribosomal protein L22</fullName>
    </recommendedName>
</protein>
<evidence type="ECO:0000256" key="4">
    <source>
        <dbReference type="RuleBase" id="RU004005"/>
    </source>
</evidence>
<evidence type="ECO:0000256" key="2">
    <source>
        <dbReference type="ARBA" id="ARBA00022980"/>
    </source>
</evidence>
<dbReference type="OrthoDB" id="416470at2759"/>
<dbReference type="SUPFAM" id="SSF54843">
    <property type="entry name" value="Ribosomal protein L22"/>
    <property type="match status" value="1"/>
</dbReference>
<dbReference type="EMBL" id="SGPK01000006">
    <property type="protein sequence ID" value="THH11900.1"/>
    <property type="molecule type" value="Genomic_DNA"/>
</dbReference>
<evidence type="ECO:0000256" key="5">
    <source>
        <dbReference type="SAM" id="MobiDB-lite"/>
    </source>
</evidence>
<keyword evidence="3 4" id="KW-0687">Ribonucleoprotein</keyword>
<dbReference type="InterPro" id="IPR001063">
    <property type="entry name" value="Ribosomal_uL22"/>
</dbReference>
<evidence type="ECO:0000256" key="1">
    <source>
        <dbReference type="ARBA" id="ARBA00009451"/>
    </source>
</evidence>
<evidence type="ECO:0000313" key="6">
    <source>
        <dbReference type="EMBL" id="THH11900.1"/>
    </source>
</evidence>
<dbReference type="InterPro" id="IPR036394">
    <property type="entry name" value="Ribosomal_uL22_sf"/>
</dbReference>
<feature type="compositionally biased region" description="Basic and acidic residues" evidence="5">
    <location>
        <begin position="59"/>
        <end position="79"/>
    </location>
</feature>
<dbReference type="Gene3D" id="3.90.470.10">
    <property type="entry name" value="Ribosomal protein L22/L17"/>
    <property type="match status" value="1"/>
</dbReference>
<dbReference type="PANTHER" id="PTHR13501">
    <property type="entry name" value="CHLOROPLAST 50S RIBOSOMAL PROTEIN L22-RELATED"/>
    <property type="match status" value="1"/>
</dbReference>
<evidence type="ECO:0000256" key="3">
    <source>
        <dbReference type="ARBA" id="ARBA00023274"/>
    </source>
</evidence>
<reference evidence="6 7" key="1">
    <citation type="submission" date="2019-02" db="EMBL/GenBank/DDBJ databases">
        <title>Genome sequencing of the rare red list fungi Phellinidium pouzarii.</title>
        <authorList>
            <person name="Buettner E."/>
            <person name="Kellner H."/>
        </authorList>
    </citation>
    <scope>NUCLEOTIDE SEQUENCE [LARGE SCALE GENOMIC DNA]</scope>
    <source>
        <strain evidence="6 7">DSM 108285</strain>
    </source>
</reference>
<gene>
    <name evidence="6" type="ORF">EW145_g320</name>
</gene>
<sequence>MQSVTSGLRVASRRQACNSLLQLQPHQIASTSRATVQWDSRRTAWSPMEWFRKSLTPQTREKDSEKEVEMAREKAKESGEASLFEYDDIDPAKPGKDEPAARAVSRKIVSKHTAATDTFKISHRKLNKLGQQIAGKPIDSAILQMMFSEKRASKRIKSMLAQAKGNAISRGMQEDRLLVSEAWVNKGPGGKMNKRLEIKGRGKMGIRTVYRAKMVVTLREGLTIDEKKEKEREARLKRIVSSGLVREDVPIRNASSRWAW</sequence>
<name>A0A4S4LP76_9AGAM</name>
<keyword evidence="7" id="KW-1185">Reference proteome</keyword>
<feature type="region of interest" description="Disordered" evidence="5">
    <location>
        <begin position="57"/>
        <end position="80"/>
    </location>
</feature>
<dbReference type="GO" id="GO:0006412">
    <property type="term" value="P:translation"/>
    <property type="evidence" value="ECO:0007669"/>
    <property type="project" value="InterPro"/>
</dbReference>
<dbReference type="PANTHER" id="PTHR13501:SF8">
    <property type="entry name" value="LARGE RIBOSOMAL SUBUNIT PROTEIN UL22M"/>
    <property type="match status" value="1"/>
</dbReference>
<dbReference type="InterPro" id="IPR047867">
    <property type="entry name" value="Ribosomal_uL22_bac/org-type"/>
</dbReference>
<comment type="similarity">
    <text evidence="1 4">Belongs to the universal ribosomal protein uL22 family.</text>
</comment>
<organism evidence="6 7">
    <name type="scientific">Phellinidium pouzarii</name>
    <dbReference type="NCBI Taxonomy" id="167371"/>
    <lineage>
        <taxon>Eukaryota</taxon>
        <taxon>Fungi</taxon>
        <taxon>Dikarya</taxon>
        <taxon>Basidiomycota</taxon>
        <taxon>Agaricomycotina</taxon>
        <taxon>Agaricomycetes</taxon>
        <taxon>Hymenochaetales</taxon>
        <taxon>Hymenochaetaceae</taxon>
        <taxon>Phellinidium</taxon>
    </lineage>
</organism>
<dbReference type="AlphaFoldDB" id="A0A4S4LP76"/>
<accession>A0A4S4LP76</accession>
<keyword evidence="2 4" id="KW-0689">Ribosomal protein</keyword>
<dbReference type="Pfam" id="PF00237">
    <property type="entry name" value="Ribosomal_L22"/>
    <property type="match status" value="1"/>
</dbReference>
<dbReference type="GO" id="GO:0005762">
    <property type="term" value="C:mitochondrial large ribosomal subunit"/>
    <property type="evidence" value="ECO:0007669"/>
    <property type="project" value="TreeGrafter"/>
</dbReference>
<comment type="caution">
    <text evidence="6">The sequence shown here is derived from an EMBL/GenBank/DDBJ whole genome shotgun (WGS) entry which is preliminary data.</text>
</comment>
<dbReference type="Proteomes" id="UP000308199">
    <property type="component" value="Unassembled WGS sequence"/>
</dbReference>
<proteinExistence type="inferred from homology"/>
<dbReference type="GO" id="GO:0003735">
    <property type="term" value="F:structural constituent of ribosome"/>
    <property type="evidence" value="ECO:0007669"/>
    <property type="project" value="InterPro"/>
</dbReference>
<evidence type="ECO:0008006" key="8">
    <source>
        <dbReference type="Google" id="ProtNLM"/>
    </source>
</evidence>